<dbReference type="Proteomes" id="UP001341840">
    <property type="component" value="Unassembled WGS sequence"/>
</dbReference>
<comment type="caution">
    <text evidence="2">The sequence shown here is derived from an EMBL/GenBank/DDBJ whole genome shotgun (WGS) entry which is preliminary data.</text>
</comment>
<dbReference type="NCBIfam" id="TIGR01640">
    <property type="entry name" value="F_box_assoc_1"/>
    <property type="match status" value="1"/>
</dbReference>
<dbReference type="SUPFAM" id="SSF81383">
    <property type="entry name" value="F-box domain"/>
    <property type="match status" value="1"/>
</dbReference>
<evidence type="ECO:0000259" key="1">
    <source>
        <dbReference type="PROSITE" id="PS50181"/>
    </source>
</evidence>
<evidence type="ECO:0000313" key="3">
    <source>
        <dbReference type="Proteomes" id="UP001341840"/>
    </source>
</evidence>
<protein>
    <recommendedName>
        <fullName evidence="1">F-box domain-containing protein</fullName>
    </recommendedName>
</protein>
<dbReference type="InterPro" id="IPR017451">
    <property type="entry name" value="F-box-assoc_interact_dom"/>
</dbReference>
<proteinExistence type="predicted"/>
<reference evidence="2 3" key="1">
    <citation type="journal article" date="2023" name="Plants (Basel)">
        <title>Bridging the Gap: Combining Genomics and Transcriptomics Approaches to Understand Stylosanthes scabra, an Orphan Legume from the Brazilian Caatinga.</title>
        <authorList>
            <person name="Ferreira-Neto J.R.C."/>
            <person name="da Silva M.D."/>
            <person name="Binneck E."/>
            <person name="de Melo N.F."/>
            <person name="da Silva R.H."/>
            <person name="de Melo A.L.T.M."/>
            <person name="Pandolfi V."/>
            <person name="Bustamante F.O."/>
            <person name="Brasileiro-Vidal A.C."/>
            <person name="Benko-Iseppon A.M."/>
        </authorList>
    </citation>
    <scope>NUCLEOTIDE SEQUENCE [LARGE SCALE GENOMIC DNA]</scope>
    <source>
        <tissue evidence="2">Leaves</tissue>
    </source>
</reference>
<name>A0ABU6U4P3_9FABA</name>
<dbReference type="Pfam" id="PF00646">
    <property type="entry name" value="F-box"/>
    <property type="match status" value="1"/>
</dbReference>
<keyword evidence="3" id="KW-1185">Reference proteome</keyword>
<dbReference type="InterPro" id="IPR050796">
    <property type="entry name" value="SCF_F-box_component"/>
</dbReference>
<accession>A0ABU6U4P3</accession>
<dbReference type="InterPro" id="IPR006527">
    <property type="entry name" value="F-box-assoc_dom_typ1"/>
</dbReference>
<dbReference type="Gene3D" id="1.20.1280.50">
    <property type="match status" value="1"/>
</dbReference>
<dbReference type="InterPro" id="IPR036047">
    <property type="entry name" value="F-box-like_dom_sf"/>
</dbReference>
<dbReference type="EMBL" id="JASCZI010120843">
    <property type="protein sequence ID" value="MED6155635.1"/>
    <property type="molecule type" value="Genomic_DNA"/>
</dbReference>
<evidence type="ECO:0000313" key="2">
    <source>
        <dbReference type="EMBL" id="MED6155635.1"/>
    </source>
</evidence>
<dbReference type="SMART" id="SM00256">
    <property type="entry name" value="FBOX"/>
    <property type="match status" value="1"/>
</dbReference>
<dbReference type="InterPro" id="IPR001810">
    <property type="entry name" value="F-box_dom"/>
</dbReference>
<dbReference type="Pfam" id="PF07734">
    <property type="entry name" value="FBA_1"/>
    <property type="match status" value="1"/>
</dbReference>
<dbReference type="PROSITE" id="PS50181">
    <property type="entry name" value="FBOX"/>
    <property type="match status" value="1"/>
</dbReference>
<gene>
    <name evidence="2" type="ORF">PIB30_006809</name>
</gene>
<dbReference type="PANTHER" id="PTHR31672:SF13">
    <property type="entry name" value="F-BOX PROTEIN CPR30-LIKE"/>
    <property type="match status" value="1"/>
</dbReference>
<organism evidence="2 3">
    <name type="scientific">Stylosanthes scabra</name>
    <dbReference type="NCBI Taxonomy" id="79078"/>
    <lineage>
        <taxon>Eukaryota</taxon>
        <taxon>Viridiplantae</taxon>
        <taxon>Streptophyta</taxon>
        <taxon>Embryophyta</taxon>
        <taxon>Tracheophyta</taxon>
        <taxon>Spermatophyta</taxon>
        <taxon>Magnoliopsida</taxon>
        <taxon>eudicotyledons</taxon>
        <taxon>Gunneridae</taxon>
        <taxon>Pentapetalae</taxon>
        <taxon>rosids</taxon>
        <taxon>fabids</taxon>
        <taxon>Fabales</taxon>
        <taxon>Fabaceae</taxon>
        <taxon>Papilionoideae</taxon>
        <taxon>50 kb inversion clade</taxon>
        <taxon>dalbergioids sensu lato</taxon>
        <taxon>Dalbergieae</taxon>
        <taxon>Pterocarpus clade</taxon>
        <taxon>Stylosanthes</taxon>
    </lineage>
</organism>
<dbReference type="PANTHER" id="PTHR31672">
    <property type="entry name" value="BNACNNG10540D PROTEIN"/>
    <property type="match status" value="1"/>
</dbReference>
<sequence length="378" mass="43104">MSKSARPRPPRWRRSPFLGVPEELVVEILVRLSATCLIHLKRVCRSWRTLISSPEFARYQLERSIAYSDAQIAYSGQLRRLRRIGFLPLHSLLDNPSSSAEVVCVEAERHYDIVGSCNGLLCLLVRDSRSTSVLLWNPCTGFTSEWLQTGGFIITCGFGYDHVNHKYKFFAAVKMPGSHEIVSKIFTFGVNHYWKTIENPSLLFNSLQCIIMIDLIGKSMKGTVNWLVPLANEEDVIVYIDLGRETYGELCLPQRDPDDNLGIFPVIGVLRNCLSVGFDHKKTHWALWLLNENQCWTKLAIIPYHPVFRFARLRTLYISDDDVLLLIGRNDKLYLIYLNDGRIVLPMIDSSSDEDVTPMSKGIGTRTLAVYYPSLVMV</sequence>
<feature type="domain" description="F-box" evidence="1">
    <location>
        <begin position="14"/>
        <end position="60"/>
    </location>
</feature>